<gene>
    <name evidence="18" type="ORF">WN944_010059</name>
</gene>
<comment type="catalytic activity">
    <reaction evidence="1">
        <text>S-ubiquitinyl-[E2 ubiquitin-conjugating enzyme]-L-cysteine + [acceptor protein]-L-lysine = [E2 ubiquitin-conjugating enzyme]-L-cysteine + N(6)-ubiquitinyl-[acceptor protein]-L-lysine.</text>
        <dbReference type="EC" id="2.3.2.27"/>
    </reaction>
</comment>
<comment type="caution">
    <text evidence="18">The sequence shown here is derived from an EMBL/GenBank/DDBJ whole genome shotgun (WGS) entry which is preliminary data.</text>
</comment>
<comment type="subcellular location">
    <subcellularLocation>
        <location evidence="2">Membrane</location>
        <topology evidence="2">Single-pass membrane protein</topology>
    </subcellularLocation>
</comment>
<comment type="pathway">
    <text evidence="3">Protein modification; protein ubiquitination.</text>
</comment>
<evidence type="ECO:0000256" key="6">
    <source>
        <dbReference type="ARBA" id="ARBA00022692"/>
    </source>
</evidence>
<protein>
    <recommendedName>
        <fullName evidence="4">RING-type E3 ubiquitin transferase</fullName>
        <ecNumber evidence="4">2.3.2.27</ecNumber>
    </recommendedName>
</protein>
<dbReference type="SMR" id="A0AAP0MX99"/>
<dbReference type="PANTHER" id="PTHR46913:SF1">
    <property type="entry name" value="RING-H2 FINGER PROTEIN ATL16"/>
    <property type="match status" value="1"/>
</dbReference>
<dbReference type="SMART" id="SM00184">
    <property type="entry name" value="RING"/>
    <property type="match status" value="1"/>
</dbReference>
<sequence length="292" mass="31821">MASPSNFKDTRNNSQSRIIYTNTHTHISTFTLLPCVRCPYLQISATGHSSAAESTMSIGDGDDDHKNPYSLNSKIMVTAIISLTIVIVVVLLLHIYARCVLRRQARRRSVIRSLDLVNNRVTHSTETPPPPKTGLDPTVIAALPIFVYKQTDGGQDDGLAAAIECAVCLSNLENEEMARVLPNCNHTFHSECIDKWLGSHSTCPICRTGAEPRPQPESREGPVSIAPTAPPLLVSAEGTSSNSGNNNGVEANSAKVTAGSSSRLSSFRRILNGDWDRSSRRIQFEIADLERQ</sequence>
<evidence type="ECO:0000256" key="12">
    <source>
        <dbReference type="ARBA" id="ARBA00023136"/>
    </source>
</evidence>
<dbReference type="EMBL" id="JBCGBO010000002">
    <property type="protein sequence ID" value="KAK9221632.1"/>
    <property type="molecule type" value="Genomic_DNA"/>
</dbReference>
<evidence type="ECO:0000256" key="4">
    <source>
        <dbReference type="ARBA" id="ARBA00012483"/>
    </source>
</evidence>
<evidence type="ECO:0000256" key="8">
    <source>
        <dbReference type="ARBA" id="ARBA00022771"/>
    </source>
</evidence>
<feature type="domain" description="RING-type" evidence="17">
    <location>
        <begin position="165"/>
        <end position="207"/>
    </location>
</feature>
<feature type="region of interest" description="Disordered" evidence="15">
    <location>
        <begin position="210"/>
        <end position="264"/>
    </location>
</feature>
<evidence type="ECO:0000256" key="5">
    <source>
        <dbReference type="ARBA" id="ARBA00022679"/>
    </source>
</evidence>
<dbReference type="PROSITE" id="PS50089">
    <property type="entry name" value="ZF_RING_2"/>
    <property type="match status" value="1"/>
</dbReference>
<feature type="compositionally biased region" description="Low complexity" evidence="15">
    <location>
        <begin position="235"/>
        <end position="264"/>
    </location>
</feature>
<keyword evidence="19" id="KW-1185">Reference proteome</keyword>
<evidence type="ECO:0000313" key="18">
    <source>
        <dbReference type="EMBL" id="KAK9221632.1"/>
    </source>
</evidence>
<dbReference type="AlphaFoldDB" id="A0AAP0MX99"/>
<evidence type="ECO:0000256" key="3">
    <source>
        <dbReference type="ARBA" id="ARBA00004906"/>
    </source>
</evidence>
<dbReference type="GO" id="GO:0016020">
    <property type="term" value="C:membrane"/>
    <property type="evidence" value="ECO:0007669"/>
    <property type="project" value="UniProtKB-SubCell"/>
</dbReference>
<keyword evidence="5" id="KW-0808">Transferase</keyword>
<keyword evidence="8 14" id="KW-0863">Zinc-finger</keyword>
<keyword evidence="12 16" id="KW-0472">Membrane</keyword>
<evidence type="ECO:0000256" key="11">
    <source>
        <dbReference type="ARBA" id="ARBA00022989"/>
    </source>
</evidence>
<dbReference type="Proteomes" id="UP001428341">
    <property type="component" value="Unassembled WGS sequence"/>
</dbReference>
<dbReference type="InterPro" id="IPR013083">
    <property type="entry name" value="Znf_RING/FYVE/PHD"/>
</dbReference>
<comment type="similarity">
    <text evidence="13">Belongs to the RING-type zinc finger family. ATL subfamily.</text>
</comment>
<dbReference type="CDD" id="cd16461">
    <property type="entry name" value="RING-H2_EL5-like"/>
    <property type="match status" value="1"/>
</dbReference>
<keyword evidence="6 16" id="KW-0812">Transmembrane</keyword>
<dbReference type="SUPFAM" id="SSF57850">
    <property type="entry name" value="RING/U-box"/>
    <property type="match status" value="1"/>
</dbReference>
<evidence type="ECO:0000256" key="13">
    <source>
        <dbReference type="ARBA" id="ARBA00024209"/>
    </source>
</evidence>
<dbReference type="InterPro" id="IPR044600">
    <property type="entry name" value="ATL1/ATL16-like"/>
</dbReference>
<dbReference type="Gene3D" id="3.30.40.10">
    <property type="entry name" value="Zinc/RING finger domain, C3HC4 (zinc finger)"/>
    <property type="match status" value="1"/>
</dbReference>
<keyword evidence="7" id="KW-0479">Metal-binding</keyword>
<feature type="transmembrane region" description="Helical" evidence="16">
    <location>
        <begin position="75"/>
        <end position="97"/>
    </location>
</feature>
<dbReference type="InterPro" id="IPR001841">
    <property type="entry name" value="Znf_RING"/>
</dbReference>
<evidence type="ECO:0000256" key="16">
    <source>
        <dbReference type="SAM" id="Phobius"/>
    </source>
</evidence>
<evidence type="ECO:0000256" key="7">
    <source>
        <dbReference type="ARBA" id="ARBA00022723"/>
    </source>
</evidence>
<keyword evidence="11 16" id="KW-1133">Transmembrane helix</keyword>
<keyword evidence="9" id="KW-0833">Ubl conjugation pathway</keyword>
<dbReference type="GO" id="GO:0061630">
    <property type="term" value="F:ubiquitin protein ligase activity"/>
    <property type="evidence" value="ECO:0007669"/>
    <property type="project" value="UniProtKB-EC"/>
</dbReference>
<dbReference type="FunFam" id="3.30.40.10:FF:000187">
    <property type="entry name" value="E3 ubiquitin-protein ligase ATL6"/>
    <property type="match status" value="1"/>
</dbReference>
<evidence type="ECO:0000256" key="10">
    <source>
        <dbReference type="ARBA" id="ARBA00022833"/>
    </source>
</evidence>
<reference evidence="18 19" key="1">
    <citation type="submission" date="2024-05" db="EMBL/GenBank/DDBJ databases">
        <title>Haplotype-resolved chromosome-level genome assembly of Huyou (Citrus changshanensis).</title>
        <authorList>
            <person name="Miao C."/>
            <person name="Chen W."/>
            <person name="Wu Y."/>
            <person name="Wang L."/>
            <person name="Zhao S."/>
            <person name="Grierson D."/>
            <person name="Xu C."/>
            <person name="Chen K."/>
        </authorList>
    </citation>
    <scope>NUCLEOTIDE SEQUENCE [LARGE SCALE GENOMIC DNA]</scope>
    <source>
        <strain evidence="18">01-14</strain>
        <tissue evidence="18">Leaf</tissue>
    </source>
</reference>
<evidence type="ECO:0000256" key="14">
    <source>
        <dbReference type="PROSITE-ProRule" id="PRU00175"/>
    </source>
</evidence>
<keyword evidence="10" id="KW-0862">Zinc</keyword>
<accession>A0AAP0MX99</accession>
<evidence type="ECO:0000256" key="9">
    <source>
        <dbReference type="ARBA" id="ARBA00022786"/>
    </source>
</evidence>
<proteinExistence type="inferred from homology"/>
<dbReference type="GO" id="GO:0008270">
    <property type="term" value="F:zinc ion binding"/>
    <property type="evidence" value="ECO:0007669"/>
    <property type="project" value="UniProtKB-KW"/>
</dbReference>
<dbReference type="Pfam" id="PF13639">
    <property type="entry name" value="zf-RING_2"/>
    <property type="match status" value="1"/>
</dbReference>
<evidence type="ECO:0000256" key="2">
    <source>
        <dbReference type="ARBA" id="ARBA00004167"/>
    </source>
</evidence>
<name>A0AAP0MX99_9ROSI</name>
<dbReference type="EC" id="2.3.2.27" evidence="4"/>
<evidence type="ECO:0000256" key="15">
    <source>
        <dbReference type="SAM" id="MobiDB-lite"/>
    </source>
</evidence>
<evidence type="ECO:0000259" key="17">
    <source>
        <dbReference type="PROSITE" id="PS50089"/>
    </source>
</evidence>
<dbReference type="PANTHER" id="PTHR46913">
    <property type="entry name" value="RING-H2 FINGER PROTEIN ATL16"/>
    <property type="match status" value="1"/>
</dbReference>
<evidence type="ECO:0000256" key="1">
    <source>
        <dbReference type="ARBA" id="ARBA00000900"/>
    </source>
</evidence>
<evidence type="ECO:0000313" key="19">
    <source>
        <dbReference type="Proteomes" id="UP001428341"/>
    </source>
</evidence>
<dbReference type="GO" id="GO:0016567">
    <property type="term" value="P:protein ubiquitination"/>
    <property type="evidence" value="ECO:0007669"/>
    <property type="project" value="InterPro"/>
</dbReference>
<organism evidence="18 19">
    <name type="scientific">Citrus x changshan-huyou</name>
    <dbReference type="NCBI Taxonomy" id="2935761"/>
    <lineage>
        <taxon>Eukaryota</taxon>
        <taxon>Viridiplantae</taxon>
        <taxon>Streptophyta</taxon>
        <taxon>Embryophyta</taxon>
        <taxon>Tracheophyta</taxon>
        <taxon>Spermatophyta</taxon>
        <taxon>Magnoliopsida</taxon>
        <taxon>eudicotyledons</taxon>
        <taxon>Gunneridae</taxon>
        <taxon>Pentapetalae</taxon>
        <taxon>rosids</taxon>
        <taxon>malvids</taxon>
        <taxon>Sapindales</taxon>
        <taxon>Rutaceae</taxon>
        <taxon>Aurantioideae</taxon>
        <taxon>Citrus</taxon>
    </lineage>
</organism>